<dbReference type="AlphaFoldDB" id="A0A6I4J447"/>
<dbReference type="GO" id="GO:0016787">
    <property type="term" value="F:hydrolase activity"/>
    <property type="evidence" value="ECO:0007669"/>
    <property type="project" value="UniProtKB-KW"/>
</dbReference>
<dbReference type="PANTHER" id="PTHR43611">
    <property type="entry name" value="ALPHA-D-GLUCOSE 1-PHOSPHATE PHOSPHATASE"/>
    <property type="match status" value="1"/>
</dbReference>
<dbReference type="PANTHER" id="PTHR43611:SF3">
    <property type="entry name" value="FLAVIN MONONUCLEOTIDE HYDROLASE 1, CHLOROPLATIC"/>
    <property type="match status" value="1"/>
</dbReference>
<accession>A0A6I4J447</accession>
<dbReference type="CDD" id="cd02603">
    <property type="entry name" value="HAD_sEH-N_like"/>
    <property type="match status" value="1"/>
</dbReference>
<dbReference type="NCBIfam" id="TIGR01509">
    <property type="entry name" value="HAD-SF-IA-v3"/>
    <property type="match status" value="1"/>
</dbReference>
<evidence type="ECO:0000313" key="1">
    <source>
        <dbReference type="EMBL" id="MVO79215.1"/>
    </source>
</evidence>
<dbReference type="InterPro" id="IPR023214">
    <property type="entry name" value="HAD_sf"/>
</dbReference>
<keyword evidence="1" id="KW-0378">Hydrolase</keyword>
<dbReference type="RefSeq" id="WP_181600001.1">
    <property type="nucleotide sequence ID" value="NZ_WQMS01000016.1"/>
</dbReference>
<protein>
    <submittedName>
        <fullName evidence="1">HAD-IA family hydrolase</fullName>
    </submittedName>
</protein>
<organism evidence="1 2">
    <name type="scientific">Sphingomonas horti</name>
    <dbReference type="NCBI Taxonomy" id="2682842"/>
    <lineage>
        <taxon>Bacteria</taxon>
        <taxon>Pseudomonadati</taxon>
        <taxon>Pseudomonadota</taxon>
        <taxon>Alphaproteobacteria</taxon>
        <taxon>Sphingomonadales</taxon>
        <taxon>Sphingomonadaceae</taxon>
        <taxon>Sphingomonas</taxon>
    </lineage>
</organism>
<dbReference type="Pfam" id="PF00702">
    <property type="entry name" value="Hydrolase"/>
    <property type="match status" value="1"/>
</dbReference>
<dbReference type="Proteomes" id="UP000441389">
    <property type="component" value="Unassembled WGS sequence"/>
</dbReference>
<proteinExistence type="predicted"/>
<name>A0A6I4J447_9SPHN</name>
<dbReference type="EMBL" id="WQMS01000016">
    <property type="protein sequence ID" value="MVO79215.1"/>
    <property type="molecule type" value="Genomic_DNA"/>
</dbReference>
<dbReference type="SFLD" id="SFLDS00003">
    <property type="entry name" value="Haloacid_Dehalogenase"/>
    <property type="match status" value="1"/>
</dbReference>
<keyword evidence="2" id="KW-1185">Reference proteome</keyword>
<dbReference type="SFLD" id="SFLDG01129">
    <property type="entry name" value="C1.5:_HAD__Beta-PGM__Phosphata"/>
    <property type="match status" value="1"/>
</dbReference>
<reference evidence="1 2" key="1">
    <citation type="submission" date="2019-12" db="EMBL/GenBank/DDBJ databases">
        <authorList>
            <person name="Huq M.A."/>
        </authorList>
    </citation>
    <scope>NUCLEOTIDE SEQUENCE [LARGE SCALE GENOMIC DNA]</scope>
    <source>
        <strain evidence="1 2">MAH-20</strain>
    </source>
</reference>
<evidence type="ECO:0000313" key="2">
    <source>
        <dbReference type="Proteomes" id="UP000441389"/>
    </source>
</evidence>
<dbReference type="SUPFAM" id="SSF56784">
    <property type="entry name" value="HAD-like"/>
    <property type="match status" value="1"/>
</dbReference>
<dbReference type="InterPro" id="IPR036412">
    <property type="entry name" value="HAD-like_sf"/>
</dbReference>
<comment type="caution">
    <text evidence="1">The sequence shown here is derived from an EMBL/GenBank/DDBJ whole genome shotgun (WGS) entry which is preliminary data.</text>
</comment>
<gene>
    <name evidence="1" type="ORF">GON01_14880</name>
</gene>
<dbReference type="Gene3D" id="3.40.50.1000">
    <property type="entry name" value="HAD superfamily/HAD-like"/>
    <property type="match status" value="1"/>
</dbReference>
<dbReference type="InterPro" id="IPR006439">
    <property type="entry name" value="HAD-SF_hydro_IA"/>
</dbReference>
<sequence>MTVRGVVFDVGNVLFTWDPRFLYERLIEDDRALDAFLRDVVTRDWHFQHDAGRPFAETSAELIAEYPQHAELIAAWSPRFNESVGPPVDGMIPLVEELDAAGVPLFAITNFSGEFWGPFRDTQPVFDRFRDVIVSGTERLVKPDAAIYQLALKRFGMPADALIFIDDSARNVAGAEAIGIRGHLFRDAATLRTELTALSLL</sequence>